<proteinExistence type="inferred from homology"/>
<dbReference type="SUPFAM" id="SSF54001">
    <property type="entry name" value="Cysteine proteinases"/>
    <property type="match status" value="1"/>
</dbReference>
<dbReference type="Gene3D" id="3.90.70.10">
    <property type="entry name" value="Cysteine proteinases"/>
    <property type="match status" value="2"/>
</dbReference>
<keyword evidence="3" id="KW-0378">Hydrolase</keyword>
<evidence type="ECO:0000256" key="2">
    <source>
        <dbReference type="ARBA" id="ARBA00022670"/>
    </source>
</evidence>
<dbReference type="PROSITE" id="PS00139">
    <property type="entry name" value="THIOL_PROTEASE_CYS"/>
    <property type="match status" value="1"/>
</dbReference>
<dbReference type="InterPro" id="IPR000668">
    <property type="entry name" value="Peptidase_C1A_C"/>
</dbReference>
<organism evidence="6 7">
    <name type="scientific">Elysia marginata</name>
    <dbReference type="NCBI Taxonomy" id="1093978"/>
    <lineage>
        <taxon>Eukaryota</taxon>
        <taxon>Metazoa</taxon>
        <taxon>Spiralia</taxon>
        <taxon>Lophotrochozoa</taxon>
        <taxon>Mollusca</taxon>
        <taxon>Gastropoda</taxon>
        <taxon>Heterobranchia</taxon>
        <taxon>Euthyneura</taxon>
        <taxon>Panpulmonata</taxon>
        <taxon>Sacoglossa</taxon>
        <taxon>Placobranchoidea</taxon>
        <taxon>Plakobranchidae</taxon>
        <taxon>Elysia</taxon>
    </lineage>
</organism>
<dbReference type="GO" id="GO:0008234">
    <property type="term" value="F:cysteine-type peptidase activity"/>
    <property type="evidence" value="ECO:0007669"/>
    <property type="project" value="UniProtKB-KW"/>
</dbReference>
<name>A0AAV4FBE3_9GAST</name>
<keyword evidence="7" id="KW-1185">Reference proteome</keyword>
<accession>A0AAV4FBE3</accession>
<dbReference type="SMART" id="SM00645">
    <property type="entry name" value="Pept_C1"/>
    <property type="match status" value="1"/>
</dbReference>
<dbReference type="Pfam" id="PF00112">
    <property type="entry name" value="Peptidase_C1"/>
    <property type="match status" value="2"/>
</dbReference>
<protein>
    <submittedName>
        <fullName evidence="6">Dipeptidyl-peptidase 1</fullName>
    </submittedName>
</protein>
<dbReference type="PRINTS" id="PR00705">
    <property type="entry name" value="PAPAIN"/>
</dbReference>
<evidence type="ECO:0000256" key="1">
    <source>
        <dbReference type="ARBA" id="ARBA00008455"/>
    </source>
</evidence>
<feature type="domain" description="Peptidase C1A papain C-terminal" evidence="5">
    <location>
        <begin position="52"/>
        <end position="253"/>
    </location>
</feature>
<dbReference type="EMBL" id="BMAT01004228">
    <property type="protein sequence ID" value="GFR70688.1"/>
    <property type="molecule type" value="Genomic_DNA"/>
</dbReference>
<keyword evidence="4" id="KW-0788">Thiol protease</keyword>
<evidence type="ECO:0000259" key="5">
    <source>
        <dbReference type="SMART" id="SM00645"/>
    </source>
</evidence>
<keyword evidence="2" id="KW-0645">Protease</keyword>
<gene>
    <name evidence="6" type="ORF">ElyMa_002078800</name>
</gene>
<comment type="similarity">
    <text evidence="1">Belongs to the peptidase C1 family.</text>
</comment>
<dbReference type="PANTHER" id="PTHR12411">
    <property type="entry name" value="CYSTEINE PROTEASE FAMILY C1-RELATED"/>
    <property type="match status" value="1"/>
</dbReference>
<dbReference type="GO" id="GO:0006508">
    <property type="term" value="P:proteolysis"/>
    <property type="evidence" value="ECO:0007669"/>
    <property type="project" value="UniProtKB-KW"/>
</dbReference>
<dbReference type="AlphaFoldDB" id="A0AAV4FBE3"/>
<sequence>MQKFWTATHYSQFDNLKDEHLLQMAGGRKSQIFSRPKPVPLTAEHKRIRESLPRSFDWRNIDGVSYVSPVRNQGTCGSCYAFASMAMAEARVKIQTNNTQNPVFSTQDIVECCNYSQGCMGGFPYLVAGKYAEDYGLVLEKCNPYKGVDGKCHTQQNCERHYFTDYSYVGGFYGGGVYVHTGDDIGVNRFDPFVITNHVVVVVGWGQLSSEEGGTKYWIVKNSWGADWGLDGYFWIRRGTDECGIESIAAESTPIYKYMK</sequence>
<dbReference type="InterPro" id="IPR038765">
    <property type="entry name" value="Papain-like_cys_pep_sf"/>
</dbReference>
<dbReference type="InterPro" id="IPR000169">
    <property type="entry name" value="Pept_cys_AS"/>
</dbReference>
<evidence type="ECO:0000256" key="3">
    <source>
        <dbReference type="ARBA" id="ARBA00022801"/>
    </source>
</evidence>
<comment type="caution">
    <text evidence="6">The sequence shown here is derived from an EMBL/GenBank/DDBJ whole genome shotgun (WGS) entry which is preliminary data.</text>
</comment>
<dbReference type="InterPro" id="IPR013128">
    <property type="entry name" value="Peptidase_C1A"/>
</dbReference>
<dbReference type="Proteomes" id="UP000762676">
    <property type="component" value="Unassembled WGS sequence"/>
</dbReference>
<reference evidence="6 7" key="1">
    <citation type="journal article" date="2021" name="Elife">
        <title>Chloroplast acquisition without the gene transfer in kleptoplastic sea slugs, Plakobranchus ocellatus.</title>
        <authorList>
            <person name="Maeda T."/>
            <person name="Takahashi S."/>
            <person name="Yoshida T."/>
            <person name="Shimamura S."/>
            <person name="Takaki Y."/>
            <person name="Nagai Y."/>
            <person name="Toyoda A."/>
            <person name="Suzuki Y."/>
            <person name="Arimoto A."/>
            <person name="Ishii H."/>
            <person name="Satoh N."/>
            <person name="Nishiyama T."/>
            <person name="Hasebe M."/>
            <person name="Maruyama T."/>
            <person name="Minagawa J."/>
            <person name="Obokata J."/>
            <person name="Shigenobu S."/>
        </authorList>
    </citation>
    <scope>NUCLEOTIDE SEQUENCE [LARGE SCALE GENOMIC DNA]</scope>
</reference>
<evidence type="ECO:0000256" key="4">
    <source>
        <dbReference type="ARBA" id="ARBA00022807"/>
    </source>
</evidence>
<evidence type="ECO:0000313" key="7">
    <source>
        <dbReference type="Proteomes" id="UP000762676"/>
    </source>
</evidence>
<evidence type="ECO:0000313" key="6">
    <source>
        <dbReference type="EMBL" id="GFR70688.1"/>
    </source>
</evidence>
<dbReference type="InterPro" id="IPR025661">
    <property type="entry name" value="Pept_asp_AS"/>
</dbReference>
<dbReference type="PROSITE" id="PS00640">
    <property type="entry name" value="THIOL_PROTEASE_ASN"/>
    <property type="match status" value="1"/>
</dbReference>